<dbReference type="InterPro" id="IPR001360">
    <property type="entry name" value="Glyco_hydro_1"/>
</dbReference>
<organism evidence="8">
    <name type="scientific">Phyllotreta striolata</name>
    <name type="common">Striped flea beetle</name>
    <name type="synonym">Crioceris striolata</name>
    <dbReference type="NCBI Taxonomy" id="444603"/>
    <lineage>
        <taxon>Eukaryota</taxon>
        <taxon>Metazoa</taxon>
        <taxon>Ecdysozoa</taxon>
        <taxon>Arthropoda</taxon>
        <taxon>Hexapoda</taxon>
        <taxon>Insecta</taxon>
        <taxon>Pterygota</taxon>
        <taxon>Neoptera</taxon>
        <taxon>Endopterygota</taxon>
        <taxon>Coleoptera</taxon>
        <taxon>Polyphaga</taxon>
        <taxon>Cucujiformia</taxon>
        <taxon>Chrysomeloidea</taxon>
        <taxon>Chrysomelidae</taxon>
        <taxon>Galerucinae</taxon>
        <taxon>Alticini</taxon>
        <taxon>Phyllotreta</taxon>
    </lineage>
</organism>
<keyword evidence="7" id="KW-0732">Signal</keyword>
<evidence type="ECO:0000256" key="4">
    <source>
        <dbReference type="ARBA" id="ARBA00023180"/>
    </source>
</evidence>
<dbReference type="InterPro" id="IPR033132">
    <property type="entry name" value="GH_1_N_CS"/>
</dbReference>
<comment type="similarity">
    <text evidence="1 6">Belongs to the glycosyl hydrolase 1 family.</text>
</comment>
<proteinExistence type="evidence at transcript level"/>
<dbReference type="PANTHER" id="PTHR10353:SF36">
    <property type="entry name" value="LP05116P"/>
    <property type="match status" value="1"/>
</dbReference>
<evidence type="ECO:0000256" key="1">
    <source>
        <dbReference type="ARBA" id="ARBA00010838"/>
    </source>
</evidence>
<dbReference type="SUPFAM" id="SSF51445">
    <property type="entry name" value="(Trans)glycosidases"/>
    <property type="match status" value="1"/>
</dbReference>
<dbReference type="Gene3D" id="3.20.20.80">
    <property type="entry name" value="Glycosidases"/>
    <property type="match status" value="1"/>
</dbReference>
<gene>
    <name evidence="8" type="ORF">GH1-3</name>
</gene>
<keyword evidence="3 8" id="KW-0378">Hydrolase</keyword>
<feature type="signal peptide" evidence="7">
    <location>
        <begin position="1"/>
        <end position="22"/>
    </location>
</feature>
<dbReference type="InterPro" id="IPR017853">
    <property type="entry name" value="GH"/>
</dbReference>
<protein>
    <submittedName>
        <fullName evidence="8">Glycoside hydrolase family 1</fullName>
    </submittedName>
</protein>
<evidence type="ECO:0000256" key="7">
    <source>
        <dbReference type="SAM" id="SignalP"/>
    </source>
</evidence>
<name>A0A059U9A8_PHYSR</name>
<evidence type="ECO:0000256" key="5">
    <source>
        <dbReference type="ARBA" id="ARBA00023295"/>
    </source>
</evidence>
<dbReference type="OrthoDB" id="6666096at2759"/>
<evidence type="ECO:0000313" key="8">
    <source>
        <dbReference type="EMBL" id="AHZ59648.1"/>
    </source>
</evidence>
<keyword evidence="4" id="KW-0325">Glycoprotein</keyword>
<accession>A0A059U9A8</accession>
<evidence type="ECO:0000256" key="6">
    <source>
        <dbReference type="RuleBase" id="RU003690"/>
    </source>
</evidence>
<dbReference type="Pfam" id="PF00232">
    <property type="entry name" value="Glyco_hydro_1"/>
    <property type="match status" value="1"/>
</dbReference>
<evidence type="ECO:0000256" key="3">
    <source>
        <dbReference type="ARBA" id="ARBA00022801"/>
    </source>
</evidence>
<dbReference type="GO" id="GO:0005975">
    <property type="term" value="P:carbohydrate metabolic process"/>
    <property type="evidence" value="ECO:0007669"/>
    <property type="project" value="InterPro"/>
</dbReference>
<dbReference type="AlphaFoldDB" id="A0A059U9A8"/>
<dbReference type="PANTHER" id="PTHR10353">
    <property type="entry name" value="GLYCOSYL HYDROLASE"/>
    <property type="match status" value="1"/>
</dbReference>
<reference evidence="8" key="1">
    <citation type="journal article" date="2014" name="Proc. Natl. Acad. Sci. U.S.A.">
        <title>Phyllotreta striolata flea beetles use host plant defense compounds to create their own glucosinolate-myrosinase system.</title>
        <authorList>
            <person name="Beran F."/>
            <person name="Pauchet Y."/>
            <person name="Kunert G."/>
            <person name="Reichelt M."/>
            <person name="Wielsch N."/>
            <person name="Vogel H."/>
            <person name="Reinecke A."/>
            <person name="Svatos A."/>
            <person name="Mewis I."/>
            <person name="Schmid D."/>
            <person name="Ramasamy S."/>
            <person name="Ulrichs C."/>
            <person name="Hansson B.S."/>
            <person name="Gershenzon J."/>
            <person name="Heckel D.G."/>
        </authorList>
    </citation>
    <scope>NUCLEOTIDE SEQUENCE</scope>
</reference>
<dbReference type="EMBL" id="KF377830">
    <property type="protein sequence ID" value="AHZ59648.1"/>
    <property type="molecule type" value="mRNA"/>
</dbReference>
<keyword evidence="5" id="KW-0326">Glycosidase</keyword>
<dbReference type="PRINTS" id="PR00131">
    <property type="entry name" value="GLHYDRLASE1"/>
</dbReference>
<dbReference type="GO" id="GO:0008422">
    <property type="term" value="F:beta-glucosidase activity"/>
    <property type="evidence" value="ECO:0007669"/>
    <property type="project" value="TreeGrafter"/>
</dbReference>
<comment type="subunit">
    <text evidence="2">Homodimer.</text>
</comment>
<feature type="chain" id="PRO_5001579931" evidence="7">
    <location>
        <begin position="23"/>
        <end position="531"/>
    </location>
</feature>
<evidence type="ECO:0000256" key="2">
    <source>
        <dbReference type="ARBA" id="ARBA00011738"/>
    </source>
</evidence>
<dbReference type="FunFam" id="3.20.20.80:FF:000013">
    <property type="entry name" value="lactase-phlorizin hydrolase"/>
    <property type="match status" value="1"/>
</dbReference>
<sequence length="531" mass="61967">MAFILRTCLVLTLTILLKNAAGLKNNGRFPNDFLFGVSTASYQIEGAWLEDGKGLSVWDDFVHRNPSLVVNNDTGDVACDSYHRFREDVHLTAGLGVQLYRFSISWARLFPDGYVDKINQKGLRYYKNLIQEVIRRGLKPVVTLFHWDLPLTLFQDGLSWTNPALIDIFTQYAKVVIENFPEVSIWITFNEPRVYCRYSYGEGVLAPGLSESGILDYQCTYVLIKAHAAVYRMYKRNFPQYQAPMSIVVDCSWYEPETKYPDDIEAGNRAQQFTCGMYLWPIFNGDWPKVVKDRIAERSYKEGYTKSRLPQFTPKEIEFIKGTYDYLGINHYSTFLTSDEPEAPYNDTDYGNDIRIVTTRMPRWGVGANNKAVVPWGVRKVLVWLKETFGDQKIFITEIGLADNGTSLDDYDRIDYYSDYYCEILEAMQVYGVDVFGISTWSLMDNFEWTSGYSMRFGLYAIDFYNDVTLTRRPKKSVEFYKKLTKTRQLDCRNYNRVWPPLSWGPYGKEFFDYKHRCERRMKRKNIVFSN</sequence>
<dbReference type="PROSITE" id="PS00653">
    <property type="entry name" value="GLYCOSYL_HYDROL_F1_2"/>
    <property type="match status" value="1"/>
</dbReference>